<name>A0A430B1B1_9ENTE</name>
<dbReference type="SMART" id="SM00344">
    <property type="entry name" value="HTH_ASNC"/>
    <property type="match status" value="1"/>
</dbReference>
<evidence type="ECO:0000313" key="5">
    <source>
        <dbReference type="EMBL" id="RSU14127.1"/>
    </source>
</evidence>
<dbReference type="OrthoDB" id="34294at2"/>
<dbReference type="PROSITE" id="PS50956">
    <property type="entry name" value="HTH_ASNC_2"/>
    <property type="match status" value="1"/>
</dbReference>
<evidence type="ECO:0000259" key="4">
    <source>
        <dbReference type="PROSITE" id="PS50956"/>
    </source>
</evidence>
<dbReference type="InterPro" id="IPR036388">
    <property type="entry name" value="WH-like_DNA-bd_sf"/>
</dbReference>
<dbReference type="InterPro" id="IPR000485">
    <property type="entry name" value="AsnC-type_HTH_dom"/>
</dbReference>
<keyword evidence="3" id="KW-0804">Transcription</keyword>
<feature type="domain" description="HTH asnC-type" evidence="4">
    <location>
        <begin position="4"/>
        <end position="90"/>
    </location>
</feature>
<evidence type="ECO:0000256" key="2">
    <source>
        <dbReference type="ARBA" id="ARBA00023125"/>
    </source>
</evidence>
<keyword evidence="6" id="KW-1185">Reference proteome</keyword>
<gene>
    <name evidence="5" type="ORF">CBF28_08215</name>
</gene>
<dbReference type="Pfam" id="PF13412">
    <property type="entry name" value="HTH_24"/>
    <property type="match status" value="1"/>
</dbReference>
<proteinExistence type="predicted"/>
<keyword evidence="2" id="KW-0238">DNA-binding</keyword>
<dbReference type="InterPro" id="IPR036390">
    <property type="entry name" value="WH_DNA-bd_sf"/>
</dbReference>
<dbReference type="InterPro" id="IPR019885">
    <property type="entry name" value="Tscrpt_reg_HTH_AsnC-type_CS"/>
</dbReference>
<dbReference type="InterPro" id="IPR019888">
    <property type="entry name" value="Tscrpt_reg_AsnC-like"/>
</dbReference>
<dbReference type="AlphaFoldDB" id="A0A430B1B1"/>
<accession>A0A430B1B1</accession>
<dbReference type="PANTHER" id="PTHR30154:SF34">
    <property type="entry name" value="TRANSCRIPTIONAL REGULATOR AZLB"/>
    <property type="match status" value="1"/>
</dbReference>
<dbReference type="Gene3D" id="1.10.10.10">
    <property type="entry name" value="Winged helix-like DNA-binding domain superfamily/Winged helix DNA-binding domain"/>
    <property type="match status" value="1"/>
</dbReference>
<dbReference type="EMBL" id="NGKB01000007">
    <property type="protein sequence ID" value="RSU14127.1"/>
    <property type="molecule type" value="Genomic_DNA"/>
</dbReference>
<dbReference type="Proteomes" id="UP000288028">
    <property type="component" value="Unassembled WGS sequence"/>
</dbReference>
<dbReference type="InterPro" id="IPR019887">
    <property type="entry name" value="Tscrpt_reg_AsnC/Lrp_C"/>
</dbReference>
<dbReference type="GO" id="GO:0043200">
    <property type="term" value="P:response to amino acid"/>
    <property type="evidence" value="ECO:0007669"/>
    <property type="project" value="TreeGrafter"/>
</dbReference>
<dbReference type="GO" id="GO:0005829">
    <property type="term" value="C:cytosol"/>
    <property type="evidence" value="ECO:0007669"/>
    <property type="project" value="TreeGrafter"/>
</dbReference>
<dbReference type="PANTHER" id="PTHR30154">
    <property type="entry name" value="LEUCINE-RESPONSIVE REGULATORY PROTEIN"/>
    <property type="match status" value="1"/>
</dbReference>
<dbReference type="SUPFAM" id="SSF54909">
    <property type="entry name" value="Dimeric alpha+beta barrel"/>
    <property type="match status" value="1"/>
</dbReference>
<reference evidence="5 6" key="1">
    <citation type="submission" date="2017-05" db="EMBL/GenBank/DDBJ databases">
        <title>Vagococcus spp. assemblies.</title>
        <authorList>
            <person name="Gulvik C.A."/>
        </authorList>
    </citation>
    <scope>NUCLEOTIDE SEQUENCE [LARGE SCALE GENOMIC DNA]</scope>
    <source>
        <strain evidence="5 6">SS1714</strain>
    </source>
</reference>
<organism evidence="5 6">
    <name type="scientific">Vagococcus carniphilus</name>
    <dbReference type="NCBI Taxonomy" id="218144"/>
    <lineage>
        <taxon>Bacteria</taxon>
        <taxon>Bacillati</taxon>
        <taxon>Bacillota</taxon>
        <taxon>Bacilli</taxon>
        <taxon>Lactobacillales</taxon>
        <taxon>Enterococcaceae</taxon>
        <taxon>Vagococcus</taxon>
    </lineage>
</organism>
<dbReference type="InterPro" id="IPR011991">
    <property type="entry name" value="ArsR-like_HTH"/>
</dbReference>
<dbReference type="PRINTS" id="PR00033">
    <property type="entry name" value="HTHASNC"/>
</dbReference>
<dbReference type="GO" id="GO:0043565">
    <property type="term" value="F:sequence-specific DNA binding"/>
    <property type="evidence" value="ECO:0007669"/>
    <property type="project" value="InterPro"/>
</dbReference>
<dbReference type="Gene3D" id="3.30.70.920">
    <property type="match status" value="1"/>
</dbReference>
<dbReference type="InterPro" id="IPR011008">
    <property type="entry name" value="Dimeric_a/b-barrel"/>
</dbReference>
<evidence type="ECO:0000313" key="6">
    <source>
        <dbReference type="Proteomes" id="UP000288028"/>
    </source>
</evidence>
<evidence type="ECO:0000256" key="3">
    <source>
        <dbReference type="ARBA" id="ARBA00023163"/>
    </source>
</evidence>
<evidence type="ECO:0000256" key="1">
    <source>
        <dbReference type="ARBA" id="ARBA00023015"/>
    </source>
</evidence>
<dbReference type="SUPFAM" id="SSF46785">
    <property type="entry name" value="Winged helix' DNA-binding domain"/>
    <property type="match status" value="1"/>
</dbReference>
<dbReference type="PROSITE" id="PS00519">
    <property type="entry name" value="HTH_ASNC_1"/>
    <property type="match status" value="1"/>
</dbReference>
<dbReference type="Pfam" id="PF01037">
    <property type="entry name" value="AsnC_trans_reg"/>
    <property type="match status" value="1"/>
</dbReference>
<protein>
    <recommendedName>
        <fullName evidence="4">HTH asnC-type domain-containing protein</fullName>
    </recommendedName>
</protein>
<comment type="caution">
    <text evidence="5">The sequence shown here is derived from an EMBL/GenBank/DDBJ whole genome shotgun (WGS) entry which is preliminary data.</text>
</comment>
<dbReference type="CDD" id="cd00090">
    <property type="entry name" value="HTH_ARSR"/>
    <property type="match status" value="1"/>
</dbReference>
<sequence>MIKMDEVDNEILSLLKKDARMSIVAISKEVNMSRPSVKERIERLVENGVIDQFTIKLGKKFREEKICFFTEISDCRFSAEEALNYFKGEPSVLEFYILSGTVEYFVKAVAPNIDEMKVILGKWKKIGKIKSSIILEEYIQTDNDGKEM</sequence>
<keyword evidence="1" id="KW-0805">Transcription regulation</keyword>